<dbReference type="RefSeq" id="WP_090712243.1">
    <property type="nucleotide sequence ID" value="NZ_FOVM01000008.1"/>
</dbReference>
<keyword evidence="3" id="KW-1185">Reference proteome</keyword>
<accession>A0A1I5D2F0</accession>
<feature type="transmembrane region" description="Helical" evidence="1">
    <location>
        <begin position="163"/>
        <end position="186"/>
    </location>
</feature>
<feature type="transmembrane region" description="Helical" evidence="1">
    <location>
        <begin position="223"/>
        <end position="240"/>
    </location>
</feature>
<name>A0A1I5D2F0_9MICO</name>
<keyword evidence="1" id="KW-0812">Transmembrane</keyword>
<protein>
    <submittedName>
        <fullName evidence="2">Uncharacterized protein</fullName>
    </submittedName>
</protein>
<proteinExistence type="predicted"/>
<dbReference type="STRING" id="995034.SAMN05216219_2668"/>
<keyword evidence="1" id="KW-1133">Transmembrane helix</keyword>
<dbReference type="OrthoDB" id="5147898at2"/>
<feature type="transmembrane region" description="Helical" evidence="1">
    <location>
        <begin position="73"/>
        <end position="94"/>
    </location>
</feature>
<sequence>MAEETDTISHEPRADREERAAKLRRGVALVGNLIGALALLAAVASVAAILWFTSHDVSIGSVIDDDPAGTMTIAFPFLMVALSMIGFFFGQFGARGRWGTSEKTSVLQSGSFRVELRPISVGLHGLFLGLAVLAWALFVLVPVALEAAGTLSPAPGGSAAEQFWFTVVVYAVVTGAIAAVVAVSLLKKVTYNRSLERGRSTIVDGSPSQVAWRRFSHVWRGELMIAAAAGAAIGLSPIGFHLDSLAFGLAFAVAGAALLAASIALALNSWRSGLPVERVESYT</sequence>
<evidence type="ECO:0000256" key="1">
    <source>
        <dbReference type="SAM" id="Phobius"/>
    </source>
</evidence>
<dbReference type="Proteomes" id="UP000198867">
    <property type="component" value="Unassembled WGS sequence"/>
</dbReference>
<dbReference type="EMBL" id="FOVM01000008">
    <property type="protein sequence ID" value="SFN93327.1"/>
    <property type="molecule type" value="Genomic_DNA"/>
</dbReference>
<evidence type="ECO:0000313" key="2">
    <source>
        <dbReference type="EMBL" id="SFN93327.1"/>
    </source>
</evidence>
<feature type="transmembrane region" description="Helical" evidence="1">
    <location>
        <begin position="121"/>
        <end position="143"/>
    </location>
</feature>
<dbReference type="AlphaFoldDB" id="A0A1I5D2F0"/>
<evidence type="ECO:0000313" key="3">
    <source>
        <dbReference type="Proteomes" id="UP000198867"/>
    </source>
</evidence>
<feature type="transmembrane region" description="Helical" evidence="1">
    <location>
        <begin position="246"/>
        <end position="268"/>
    </location>
</feature>
<organism evidence="2 3">
    <name type="scientific">Mycetocola miduiensis</name>
    <dbReference type="NCBI Taxonomy" id="995034"/>
    <lineage>
        <taxon>Bacteria</taxon>
        <taxon>Bacillati</taxon>
        <taxon>Actinomycetota</taxon>
        <taxon>Actinomycetes</taxon>
        <taxon>Micrococcales</taxon>
        <taxon>Microbacteriaceae</taxon>
        <taxon>Mycetocola</taxon>
    </lineage>
</organism>
<feature type="transmembrane region" description="Helical" evidence="1">
    <location>
        <begin position="26"/>
        <end position="53"/>
    </location>
</feature>
<keyword evidence="1" id="KW-0472">Membrane</keyword>
<gene>
    <name evidence="2" type="ORF">SAMN05216219_2668</name>
</gene>
<reference evidence="3" key="1">
    <citation type="submission" date="2016-10" db="EMBL/GenBank/DDBJ databases">
        <authorList>
            <person name="Varghese N."/>
            <person name="Submissions S."/>
        </authorList>
    </citation>
    <scope>NUCLEOTIDE SEQUENCE [LARGE SCALE GENOMIC DNA]</scope>
    <source>
        <strain evidence="3">CGMCC 1.11101</strain>
    </source>
</reference>